<dbReference type="Pfam" id="PF12708">
    <property type="entry name" value="Pect-lyase_RHGA_epim"/>
    <property type="match status" value="1"/>
</dbReference>
<name>A0ABX5K738_9ENTR</name>
<dbReference type="InterPro" id="IPR024535">
    <property type="entry name" value="RHGA/B-epi-like_pectate_lyase"/>
</dbReference>
<dbReference type="InterPro" id="IPR009093">
    <property type="entry name" value="P22_tailspike_N"/>
</dbReference>
<sequence length="701" mass="75086">MADITANVVVTNPRPVFTDSRTFKAVANGRVYIGLVDTDPTIPANQIPVYIENEDGSHVQIPQPVIINGAGKLVYNGQLVKVVTGKGHSMAIYDAYGAQVDYIADVLKYDPDQFPQQLAGGDGSLVGVYPQGNLKQAITSVSVDQFGAKGDGSTNDTTAIQAAIDWVFNNGGGVVRLGPKVYRAANLTLKPRVVIEGVTKETSMIMAPNGWTGNAVIMGQGYLTYKTDSASQVVPACYSSGLRNVTVHGNKSNYSGTPAKDVGCGVLLAGANIILDNIKIIYVPSVGLVTLDWGTNRSLYMAADPNRGWAHIGMIRTIRIQFCGNDCWHCEAQDYFLDDVEIVGAGDGFTSATDTFSFWQTDELVANFRVWRNIDIGFMHCYGNYNGYDFVSGPDTTTFFIRVKYDVLICESGCIGPWFKSSCYVQGGRLDVHEIAQQKLVAKHVGGYPAACIIECNNTRSSNFGSIEIVQNTNDNPPVSYCGVGLYLGGSYNTVECYKYSRSPTIAAAYRGTGLVLEGDNNRIASGMIKGFFDTDSRGTPSTGIVASSGTHYVNCSLGFGNTGIRLVGGHLQGEIKNMGNLSTWQVGMESETTFARSMLKLYSNTNSNHGVVRGAAGAVSTTTTNVQQIQITGLSLPYVPSPAEVTPHLVIDASNGSSIPPQADAVLYIPALSTVNTLTFQVRLTNTTSPMQVTVGARLN</sequence>
<keyword evidence="4" id="KW-1185">Reference proteome</keyword>
<comment type="caution">
    <text evidence="3">The sequence shown here is derived from an EMBL/GenBank/DDBJ whole genome shotgun (WGS) entry which is preliminary data.</text>
</comment>
<dbReference type="Gene3D" id="2.160.20.10">
    <property type="entry name" value="Single-stranded right-handed beta-helix, Pectin lyase-like"/>
    <property type="match status" value="1"/>
</dbReference>
<dbReference type="InterPro" id="IPR011050">
    <property type="entry name" value="Pectin_lyase_fold/virulence"/>
</dbReference>
<proteinExistence type="predicted"/>
<dbReference type="InterPro" id="IPR036730">
    <property type="entry name" value="P22_tailspike_N_sf"/>
</dbReference>
<feature type="domain" description="Bacteriophage P22 tailspike N-terminal" evidence="1">
    <location>
        <begin position="1"/>
        <end position="113"/>
    </location>
</feature>
<dbReference type="Gene3D" id="2.170.14.10">
    <property type="entry name" value="Phage P22 tailspike-like, N-terminal domain"/>
    <property type="match status" value="1"/>
</dbReference>
<dbReference type="EMBL" id="MSAC01000010">
    <property type="protein sequence ID" value="PUX09605.1"/>
    <property type="molecule type" value="Genomic_DNA"/>
</dbReference>
<dbReference type="RefSeq" id="WP_081376343.1">
    <property type="nucleotide sequence ID" value="NZ_MSAC01000010.1"/>
</dbReference>
<feature type="domain" description="Rhamnogalacturonase A/B/Epimerase-like pectate lyase" evidence="2">
    <location>
        <begin position="141"/>
        <end position="280"/>
    </location>
</feature>
<accession>A0ABX5K738</accession>
<dbReference type="Proteomes" id="UP000244731">
    <property type="component" value="Unassembled WGS sequence"/>
</dbReference>
<dbReference type="InterPro" id="IPR012334">
    <property type="entry name" value="Pectin_lyas_fold"/>
</dbReference>
<reference evidence="3 4" key="1">
    <citation type="submission" date="2016-12" db="EMBL/GenBank/DDBJ databases">
        <title>Analysis of the Molecular Diversity Among Cronobacter Species Isolated from Filth Flies Using a Pan Genomic DNA Microarray.</title>
        <authorList>
            <person name="Pava-Ripoll M."/>
            <person name="Tall B."/>
            <person name="Farber J."/>
            <person name="Fanning S."/>
            <person name="Lehner A."/>
            <person name="Stephan R."/>
            <person name="Pagotto F."/>
            <person name="Iverson C."/>
            <person name="Ziobro G."/>
            <person name="Miller A."/>
            <person name="Pearson R."/>
            <person name="Yan Q."/>
            <person name="Kim M."/>
            <person name="Jeong S."/>
            <person name="Park J."/>
            <person name="Jun S."/>
            <person name="Choi H."/>
            <person name="Chung T."/>
            <person name="Yoo Y."/>
            <person name="Park E."/>
            <person name="Hwang S."/>
            <person name="Lee B."/>
            <person name="Sathyamoorthy V."/>
            <person name="Carter L."/>
            <person name="Mammel M."/>
            <person name="Jackson S."/>
            <person name="Kothary M."/>
            <person name="Patel I."/>
            <person name="Grim C."/>
            <person name="Gopinath G."/>
            <person name="Gangiredla J."/>
            <person name="Chase H."/>
        </authorList>
    </citation>
    <scope>NUCLEOTIDE SEQUENCE [LARGE SCALE GENOMIC DNA]</scope>
    <source>
        <strain evidence="3 4">MOD1-Md25g</strain>
    </source>
</reference>
<evidence type="ECO:0000259" key="2">
    <source>
        <dbReference type="Pfam" id="PF12708"/>
    </source>
</evidence>
<dbReference type="SUPFAM" id="SSF51327">
    <property type="entry name" value="Head-binding domain of phage P22 tailspike protein"/>
    <property type="match status" value="1"/>
</dbReference>
<evidence type="ECO:0000313" key="3">
    <source>
        <dbReference type="EMBL" id="PUX09605.1"/>
    </source>
</evidence>
<dbReference type="Pfam" id="PF09008">
    <property type="entry name" value="Head_binding"/>
    <property type="match status" value="1"/>
</dbReference>
<evidence type="ECO:0000313" key="4">
    <source>
        <dbReference type="Proteomes" id="UP000244731"/>
    </source>
</evidence>
<protein>
    <recommendedName>
        <fullName evidence="5">Pectate lyase superfamily protein domain-containing protein</fullName>
    </recommendedName>
</protein>
<gene>
    <name evidence="3" type="ORF">AUM46_04105</name>
</gene>
<evidence type="ECO:0008006" key="5">
    <source>
        <dbReference type="Google" id="ProtNLM"/>
    </source>
</evidence>
<dbReference type="SUPFAM" id="SSF51126">
    <property type="entry name" value="Pectin lyase-like"/>
    <property type="match status" value="1"/>
</dbReference>
<organism evidence="3 4">
    <name type="scientific">Cronobacter malonaticus</name>
    <dbReference type="NCBI Taxonomy" id="413503"/>
    <lineage>
        <taxon>Bacteria</taxon>
        <taxon>Pseudomonadati</taxon>
        <taxon>Pseudomonadota</taxon>
        <taxon>Gammaproteobacteria</taxon>
        <taxon>Enterobacterales</taxon>
        <taxon>Enterobacteriaceae</taxon>
        <taxon>Cronobacter</taxon>
    </lineage>
</organism>
<evidence type="ECO:0000259" key="1">
    <source>
        <dbReference type="Pfam" id="PF09008"/>
    </source>
</evidence>